<feature type="compositionally biased region" description="Low complexity" evidence="1">
    <location>
        <begin position="1"/>
        <end position="18"/>
    </location>
</feature>
<feature type="region of interest" description="Disordered" evidence="1">
    <location>
        <begin position="99"/>
        <end position="170"/>
    </location>
</feature>
<evidence type="ECO:0000256" key="1">
    <source>
        <dbReference type="SAM" id="MobiDB-lite"/>
    </source>
</evidence>
<proteinExistence type="predicted"/>
<dbReference type="AlphaFoldDB" id="A0A8A3P6W9"/>
<keyword evidence="3" id="KW-1185">Reference proteome</keyword>
<name>A0A8A3P6W9_9HELO</name>
<sequence length="170" mass="18517">MASNTNNSSNHSSTSNHTAEMPIDSVPNTSSPDATAPIIPEAMNAMNAMIANGKTIDYHLLPVRQLITMLSARRLVPSFKDSLVILLLIDDERQYRAANQAPTGPSAIRPVVAGAQQSRSPELGSQEDLQASLDNLEEMADRYLARRQGSENLRSRAEEPNPTLPSNPRQ</sequence>
<protein>
    <submittedName>
        <fullName evidence="2">Uncharacterized protein</fullName>
    </submittedName>
</protein>
<dbReference type="EMBL" id="CP063405">
    <property type="protein sequence ID" value="QSZ29568.1"/>
    <property type="molecule type" value="Genomic_DNA"/>
</dbReference>
<dbReference type="OrthoDB" id="3559843at2759"/>
<gene>
    <name evidence="2" type="ORF">DSL72_004083</name>
</gene>
<dbReference type="Proteomes" id="UP000672032">
    <property type="component" value="Chromosome 1"/>
</dbReference>
<organism evidence="2 3">
    <name type="scientific">Monilinia vaccinii-corymbosi</name>
    <dbReference type="NCBI Taxonomy" id="61207"/>
    <lineage>
        <taxon>Eukaryota</taxon>
        <taxon>Fungi</taxon>
        <taxon>Dikarya</taxon>
        <taxon>Ascomycota</taxon>
        <taxon>Pezizomycotina</taxon>
        <taxon>Leotiomycetes</taxon>
        <taxon>Helotiales</taxon>
        <taxon>Sclerotiniaceae</taxon>
        <taxon>Monilinia</taxon>
    </lineage>
</organism>
<feature type="region of interest" description="Disordered" evidence="1">
    <location>
        <begin position="1"/>
        <end position="36"/>
    </location>
</feature>
<reference evidence="2" key="1">
    <citation type="submission" date="2020-10" db="EMBL/GenBank/DDBJ databases">
        <title>Genome Sequence of Monilinia vaccinii-corymbosi Sheds Light on Mummy Berry Disease Infection of Blueberry and Mating Type.</title>
        <authorList>
            <person name="Yow A.G."/>
            <person name="Zhang Y."/>
            <person name="Bansal K."/>
            <person name="Eacker S.M."/>
            <person name="Sullivan S."/>
            <person name="Liachko I."/>
            <person name="Cubeta M.A."/>
            <person name="Rollins J.A."/>
            <person name="Ashrafi H."/>
        </authorList>
    </citation>
    <scope>NUCLEOTIDE SEQUENCE</scope>
    <source>
        <strain evidence="2">RL-1</strain>
    </source>
</reference>
<evidence type="ECO:0000313" key="3">
    <source>
        <dbReference type="Proteomes" id="UP000672032"/>
    </source>
</evidence>
<evidence type="ECO:0000313" key="2">
    <source>
        <dbReference type="EMBL" id="QSZ29568.1"/>
    </source>
</evidence>
<accession>A0A8A3P6W9</accession>